<feature type="compositionally biased region" description="Basic residues" evidence="1">
    <location>
        <begin position="1"/>
        <end position="11"/>
    </location>
</feature>
<proteinExistence type="predicted"/>
<comment type="caution">
    <text evidence="2">The sequence shown here is derived from an EMBL/GenBank/DDBJ whole genome shotgun (WGS) entry which is preliminary data.</text>
</comment>
<evidence type="ECO:0000256" key="1">
    <source>
        <dbReference type="SAM" id="MobiDB-lite"/>
    </source>
</evidence>
<dbReference type="Proteomes" id="UP001066276">
    <property type="component" value="Chromosome 1_1"/>
</dbReference>
<gene>
    <name evidence="2" type="ORF">NDU88_001991</name>
</gene>
<accession>A0AAV7WJZ9</accession>
<dbReference type="AlphaFoldDB" id="A0AAV7WJZ9"/>
<dbReference type="EMBL" id="JANPWB010000001">
    <property type="protein sequence ID" value="KAJ1214372.1"/>
    <property type="molecule type" value="Genomic_DNA"/>
</dbReference>
<organism evidence="2 3">
    <name type="scientific">Pleurodeles waltl</name>
    <name type="common">Iberian ribbed newt</name>
    <dbReference type="NCBI Taxonomy" id="8319"/>
    <lineage>
        <taxon>Eukaryota</taxon>
        <taxon>Metazoa</taxon>
        <taxon>Chordata</taxon>
        <taxon>Craniata</taxon>
        <taxon>Vertebrata</taxon>
        <taxon>Euteleostomi</taxon>
        <taxon>Amphibia</taxon>
        <taxon>Batrachia</taxon>
        <taxon>Caudata</taxon>
        <taxon>Salamandroidea</taxon>
        <taxon>Salamandridae</taxon>
        <taxon>Pleurodelinae</taxon>
        <taxon>Pleurodeles</taxon>
    </lineage>
</organism>
<feature type="region of interest" description="Disordered" evidence="1">
    <location>
        <begin position="1"/>
        <end position="28"/>
    </location>
</feature>
<keyword evidence="3" id="KW-1185">Reference proteome</keyword>
<reference evidence="2" key="1">
    <citation type="journal article" date="2022" name="bioRxiv">
        <title>Sequencing and chromosome-scale assembly of the giantPleurodeles waltlgenome.</title>
        <authorList>
            <person name="Brown T."/>
            <person name="Elewa A."/>
            <person name="Iarovenko S."/>
            <person name="Subramanian E."/>
            <person name="Araus A.J."/>
            <person name="Petzold A."/>
            <person name="Susuki M."/>
            <person name="Suzuki K.-i.T."/>
            <person name="Hayashi T."/>
            <person name="Toyoda A."/>
            <person name="Oliveira C."/>
            <person name="Osipova E."/>
            <person name="Leigh N.D."/>
            <person name="Simon A."/>
            <person name="Yun M.H."/>
        </authorList>
    </citation>
    <scope>NUCLEOTIDE SEQUENCE</scope>
    <source>
        <strain evidence="2">20211129_DDA</strain>
        <tissue evidence="2">Liver</tissue>
    </source>
</reference>
<evidence type="ECO:0000313" key="3">
    <source>
        <dbReference type="Proteomes" id="UP001066276"/>
    </source>
</evidence>
<name>A0AAV7WJZ9_PLEWA</name>
<protein>
    <submittedName>
        <fullName evidence="2">Uncharacterized protein</fullName>
    </submittedName>
</protein>
<evidence type="ECO:0000313" key="2">
    <source>
        <dbReference type="EMBL" id="KAJ1214372.1"/>
    </source>
</evidence>
<sequence length="127" mass="13761">MPSANHLHRSGRVQNATPPARRGRPRPLLFHPELRAPFPYQTGCAAGAAPPQFCGVSKRLLTVTGETGTRTPAPVSFWAPAVTFHSSTPEGSWRTGIPYADYSLFQSPLMHSTPRDGQGMGFVFADN</sequence>